<dbReference type="InterPro" id="IPR011006">
    <property type="entry name" value="CheY-like_superfamily"/>
</dbReference>
<dbReference type="PANTHER" id="PTHR44591">
    <property type="entry name" value="STRESS RESPONSE REGULATOR PROTEIN 1"/>
    <property type="match status" value="1"/>
</dbReference>
<gene>
    <name evidence="4" type="ORF">L0U89_14595</name>
</gene>
<protein>
    <submittedName>
        <fullName evidence="4">Response regulator</fullName>
    </submittedName>
</protein>
<dbReference type="InterPro" id="IPR001789">
    <property type="entry name" value="Sig_transdc_resp-reg_receiver"/>
</dbReference>
<dbReference type="RefSeq" id="WP_234862185.1">
    <property type="nucleotide sequence ID" value="NZ_JAKEVZ010000011.1"/>
</dbReference>
<evidence type="ECO:0000259" key="3">
    <source>
        <dbReference type="PROSITE" id="PS50110"/>
    </source>
</evidence>
<dbReference type="InterPro" id="IPR050595">
    <property type="entry name" value="Bact_response_regulator"/>
</dbReference>
<evidence type="ECO:0000256" key="1">
    <source>
        <dbReference type="ARBA" id="ARBA00022553"/>
    </source>
</evidence>
<comment type="caution">
    <text evidence="4">The sequence shown here is derived from an EMBL/GenBank/DDBJ whole genome shotgun (WGS) entry which is preliminary data.</text>
</comment>
<accession>A0ABS9BW47</accession>
<evidence type="ECO:0000313" key="4">
    <source>
        <dbReference type="EMBL" id="MCF1752289.1"/>
    </source>
</evidence>
<name>A0ABS9BW47_9BACT</name>
<proteinExistence type="predicted"/>
<organism evidence="4 5">
    <name type="scientific">Mariniradius sediminis</name>
    <dbReference type="NCBI Taxonomy" id="2909237"/>
    <lineage>
        <taxon>Bacteria</taxon>
        <taxon>Pseudomonadati</taxon>
        <taxon>Bacteroidota</taxon>
        <taxon>Cytophagia</taxon>
        <taxon>Cytophagales</taxon>
        <taxon>Cyclobacteriaceae</taxon>
        <taxon>Mariniradius</taxon>
    </lineage>
</organism>
<reference evidence="4 5" key="1">
    <citation type="submission" date="2022-01" db="EMBL/GenBank/DDBJ databases">
        <title>Mariniradius saccharolyticus sp. nov., isolated from sediment of a river.</title>
        <authorList>
            <person name="Liu H."/>
        </authorList>
    </citation>
    <scope>NUCLEOTIDE SEQUENCE [LARGE SCALE GENOMIC DNA]</scope>
    <source>
        <strain evidence="4 5">RY-2</strain>
    </source>
</reference>
<dbReference type="Proteomes" id="UP001201449">
    <property type="component" value="Unassembled WGS sequence"/>
</dbReference>
<feature type="domain" description="Response regulatory" evidence="3">
    <location>
        <begin position="4"/>
        <end position="117"/>
    </location>
</feature>
<dbReference type="Gene3D" id="3.40.50.2300">
    <property type="match status" value="1"/>
</dbReference>
<feature type="modified residue" description="4-aspartylphosphate" evidence="2">
    <location>
        <position position="53"/>
    </location>
</feature>
<evidence type="ECO:0000256" key="2">
    <source>
        <dbReference type="PROSITE-ProRule" id="PRU00169"/>
    </source>
</evidence>
<keyword evidence="1 2" id="KW-0597">Phosphoprotein</keyword>
<dbReference type="PANTHER" id="PTHR44591:SF3">
    <property type="entry name" value="RESPONSE REGULATORY DOMAIN-CONTAINING PROTEIN"/>
    <property type="match status" value="1"/>
</dbReference>
<dbReference type="SUPFAM" id="SSF52172">
    <property type="entry name" value="CheY-like"/>
    <property type="match status" value="1"/>
</dbReference>
<dbReference type="Pfam" id="PF00072">
    <property type="entry name" value="Response_reg"/>
    <property type="match status" value="1"/>
</dbReference>
<sequence length="117" mass="12917">MGKKLLLVEDDIVFSKLISKFLDKNGFEVSDAKNGKDALQIMDADHFELAILDYRLPDMNGLEVLTLLKEKSPKAKVVLMTRFGEEAAAKAIGAGADAFISKPINPEELLEVVNRLQ</sequence>
<dbReference type="PROSITE" id="PS50110">
    <property type="entry name" value="RESPONSE_REGULATORY"/>
    <property type="match status" value="1"/>
</dbReference>
<evidence type="ECO:0000313" key="5">
    <source>
        <dbReference type="Proteomes" id="UP001201449"/>
    </source>
</evidence>
<dbReference type="SMART" id="SM00448">
    <property type="entry name" value="REC"/>
    <property type="match status" value="1"/>
</dbReference>
<keyword evidence="5" id="KW-1185">Reference proteome</keyword>
<dbReference type="EMBL" id="JAKEVZ010000011">
    <property type="protein sequence ID" value="MCF1752289.1"/>
    <property type="molecule type" value="Genomic_DNA"/>
</dbReference>